<feature type="chain" id="PRO_5002111896" evidence="4">
    <location>
        <begin position="27"/>
        <end position="383"/>
    </location>
</feature>
<evidence type="ECO:0000313" key="5">
    <source>
        <dbReference type="EMBL" id="AJD46546.1"/>
    </source>
</evidence>
<dbReference type="NCBIfam" id="NF037995">
    <property type="entry name" value="TRAP_S1"/>
    <property type="match status" value="1"/>
</dbReference>
<protein>
    <submittedName>
        <fullName evidence="5">TRAP-T family transporter, DctP (Periplasmic binding) subunit</fullName>
    </submittedName>
</protein>
<feature type="signal peptide" evidence="4">
    <location>
        <begin position="1"/>
        <end position="26"/>
    </location>
</feature>
<dbReference type="PANTHER" id="PTHR33376">
    <property type="match status" value="1"/>
</dbReference>
<name>A0A0B4XHL7_9GAMM</name>
<organism evidence="5 6">
    <name type="scientific">Isoalcanivorax pacificus W11-5</name>
    <dbReference type="NCBI Taxonomy" id="391936"/>
    <lineage>
        <taxon>Bacteria</taxon>
        <taxon>Pseudomonadati</taxon>
        <taxon>Pseudomonadota</taxon>
        <taxon>Gammaproteobacteria</taxon>
        <taxon>Oceanospirillales</taxon>
        <taxon>Alcanivoracaceae</taxon>
        <taxon>Isoalcanivorax</taxon>
    </lineage>
</organism>
<dbReference type="Gene3D" id="3.40.190.170">
    <property type="entry name" value="Bacterial extracellular solute-binding protein, family 7"/>
    <property type="match status" value="1"/>
</dbReference>
<dbReference type="GO" id="GO:0055085">
    <property type="term" value="P:transmembrane transport"/>
    <property type="evidence" value="ECO:0007669"/>
    <property type="project" value="InterPro"/>
</dbReference>
<evidence type="ECO:0000313" key="6">
    <source>
        <dbReference type="Proteomes" id="UP000006764"/>
    </source>
</evidence>
<accession>A0A0B4XHL7</accession>
<dbReference type="Pfam" id="PF03480">
    <property type="entry name" value="DctP"/>
    <property type="match status" value="1"/>
</dbReference>
<dbReference type="PANTHER" id="PTHR33376:SF7">
    <property type="entry name" value="C4-DICARBOXYLATE-BINDING PROTEIN DCTB"/>
    <property type="match status" value="1"/>
</dbReference>
<proteinExistence type="inferred from homology"/>
<dbReference type="RefSeq" id="WP_008739134.1">
    <property type="nucleotide sequence ID" value="NZ_CP004387.1"/>
</dbReference>
<dbReference type="OrthoDB" id="6073716at2"/>
<comment type="similarity">
    <text evidence="1">Belongs to the bacterial solute-binding protein 7 family.</text>
</comment>
<reference evidence="5 6" key="1">
    <citation type="journal article" date="2012" name="J. Bacteriol.">
        <title>Genome sequence of an alkane-degrading bacterium, Alcanivorax pacificus type strain W11-5, isolated from deep sea sediment.</title>
        <authorList>
            <person name="Lai Q."/>
            <person name="Shao Z."/>
        </authorList>
    </citation>
    <scope>NUCLEOTIDE SEQUENCE [LARGE SCALE GENOMIC DNA]</scope>
    <source>
        <strain evidence="5 6">W11-5</strain>
    </source>
</reference>
<dbReference type="HOGENOM" id="CLU_060692_0_0_6"/>
<dbReference type="KEGG" id="apac:S7S_00610"/>
<dbReference type="InterPro" id="IPR038404">
    <property type="entry name" value="TRAP_DctP_sf"/>
</dbReference>
<dbReference type="AlphaFoldDB" id="A0A0B4XHL7"/>
<dbReference type="Proteomes" id="UP000006764">
    <property type="component" value="Chromosome"/>
</dbReference>
<evidence type="ECO:0000256" key="3">
    <source>
        <dbReference type="ARBA" id="ARBA00022729"/>
    </source>
</evidence>
<evidence type="ECO:0000256" key="1">
    <source>
        <dbReference type="ARBA" id="ARBA00009023"/>
    </source>
</evidence>
<keyword evidence="3 4" id="KW-0732">Signal</keyword>
<dbReference type="CDD" id="cd13666">
    <property type="entry name" value="PBP2_TRAP_DctP_like_1"/>
    <property type="match status" value="1"/>
</dbReference>
<keyword evidence="2" id="KW-0813">Transport</keyword>
<evidence type="ECO:0000256" key="4">
    <source>
        <dbReference type="SAM" id="SignalP"/>
    </source>
</evidence>
<dbReference type="STRING" id="391936.S7S_00610"/>
<evidence type="ECO:0000256" key="2">
    <source>
        <dbReference type="ARBA" id="ARBA00022448"/>
    </source>
</evidence>
<sequence>MKRQVTAGLMLACTTLLGAFTLSAEARTLRYAIGHPPSSFVVDVAKEYAGAVESLSDGDLKVRVFPMSLLNFAETSGGVRDGMADIGFVLTSYFASEFPHSNVAVEASMLVGLLGDKVRGREGMVFMGALSEYTFFNCPECNREFARQGQVYTGSTGGSSYGLVCNRPVESEADLRGMRLRVGASNWSRWAEAVGASPVTMSANEMFEALSQGVVGCIVLAAPEIHNFGLTDVVKHITMDVPGGPMPIAGTNINTRTWKSLSPAQRTVMLRAASVFSAGVPWIYHQHEDRILSEAEDRGVTLHKADAALIEKTHAFVEQDMATIAEDYRRRYGVQNGAELITTFRALLDKWAGLVQDVDSEEALADLYWSEIFSKVDVNQHGL</sequence>
<dbReference type="InterPro" id="IPR018389">
    <property type="entry name" value="DctP_fam"/>
</dbReference>
<gene>
    <name evidence="5" type="ORF">S7S_00610</name>
</gene>
<keyword evidence="6" id="KW-1185">Reference proteome</keyword>
<dbReference type="EMBL" id="CP004387">
    <property type="protein sequence ID" value="AJD46546.1"/>
    <property type="molecule type" value="Genomic_DNA"/>
</dbReference>